<feature type="compositionally biased region" description="Low complexity" evidence="2">
    <location>
        <begin position="998"/>
        <end position="1007"/>
    </location>
</feature>
<accession>A0A6A6UME9</accession>
<sequence length="1328" mass="146204">METPVGSPPVSPTGTNSTSYGSDKEYESPPSTFQSPEQNNESNSSDGFKPLPNSRKQALSFGLGIHRLPNIDTSATASIAQHTVSPISPRGSRETPITSLMNDLRYSQSGEQGLEDPFGSTANPSNVGARNMELQERQMDETLQPNSLRREGRDANATPPNVPSIPDDGSSVPTLSGTGQARLPQTSSLDESIQLVNYPTPPPLHHDSTTRNPARDTNRSSTSPNGSPASKRQAPVLSIAHSNAHFNYIGQQLDNSISDIDKIDSADSSLSPTCEEARSRLVDIKHLVRDHLCSALDEKINQCNQLRFAVERSSQAHQKLETKFRSKTQDWDREEKALNQRLKDQEDNRKRNKEAFDAINLKWIEKGEDWGRKIQELELKVQDLQKTERGWQKKEQDWQENESTLQKQSNDLQTQLDELMDEVSELQNEREEELNCSQSSEAMPIANDVDITKRIRNLEDEHVTTSENLRLELISLQRENQGLLEQLEYAEEQRAEAERRVEELQDEVKEKAQRLLRDEHLIQQLKENETGYLVEMRELSKDSEKYARIHAAKEERLKEEARRAVANEEETSRQKDSIQKDLEAELQAKDDHEDEVQILQNRIYLYETSEKEAKEEVEGLHSLIRNCERTIDRLEEQIYIREEEIAKLKSTEESGLNTSSMSLEDELAAMKEDDDPQDDDEIEPLDEPKPEHDRAQPETKYGPKQAKTPDEEIPQPPDAIRNDSPPRIEAELIPLPDSELMETNWLAPSHVSLQAGSHSRSSGHPGQGFKLPEVKSGYLPSPSTTPSVTPSPSPPSSPPDYKPQRVVPGYHNQSASRPQDSSQSTLPKDHENARHEERLSILYKQRPSTAPSRIVHFQPPAHHHSSDSSSSARASANSSFGNSRPDSSASSSQGNSGGAKSRFTPSPVDKGIQAHGSKQETEETSATRPESRSSDHHERHLSSSPDLEVIQETKALDLHTADADHSNNRSFQPESTTSPQLKDQEQFTTVIGAPQHTLNSSLDLQGSSDDDILRVDSNDRSSSSEPGQLQEHRANSPACNPTHSTEGAAGNKSSYSPFVVSVDDLMGSPSSDGSSSSEPGQLQGHRAKSLSSKSASPTEEAASNGDIGTEDAGNGVHDAEATGNEALDAAPAGNEDPGAEATNNEARGAEAAGDEASGAQTPSVKAPSSEAPSSEVSSVDESIISSEPGETIVEVDRKGHTRLRKPHGKTTGLNGPNHGAVAIVYVNSPDQEPCNHSTSKTQEEILLTSILATLLQGQRCGKRVLGLLFLRILPWLFVLCCFTRWLTSPGHGAFGYGGPVNDNGITRSMASIKSWTRDQMGIELDIPT</sequence>
<evidence type="ECO:0000313" key="4">
    <source>
        <dbReference type="Proteomes" id="UP000799302"/>
    </source>
</evidence>
<feature type="compositionally biased region" description="Low complexity" evidence="2">
    <location>
        <begin position="1139"/>
        <end position="1188"/>
    </location>
</feature>
<proteinExistence type="predicted"/>
<feature type="compositionally biased region" description="Polar residues" evidence="2">
    <location>
        <begin position="968"/>
        <end position="983"/>
    </location>
</feature>
<feature type="region of interest" description="Disordered" evidence="2">
    <location>
        <begin position="1"/>
        <end position="55"/>
    </location>
</feature>
<keyword evidence="1" id="KW-0175">Coiled coil</keyword>
<feature type="compositionally biased region" description="Polar residues" evidence="2">
    <location>
        <begin position="171"/>
        <end position="197"/>
    </location>
</feature>
<evidence type="ECO:0000256" key="1">
    <source>
        <dbReference type="SAM" id="Coils"/>
    </source>
</evidence>
<evidence type="ECO:0000313" key="3">
    <source>
        <dbReference type="EMBL" id="KAF2672681.1"/>
    </source>
</evidence>
<feature type="region of interest" description="Disordered" evidence="2">
    <location>
        <begin position="752"/>
        <end position="983"/>
    </location>
</feature>
<keyword evidence="4" id="KW-1185">Reference proteome</keyword>
<feature type="compositionally biased region" description="Low complexity" evidence="2">
    <location>
        <begin position="1067"/>
        <end position="1080"/>
    </location>
</feature>
<feature type="compositionally biased region" description="Low complexity" evidence="2">
    <location>
        <begin position="867"/>
        <end position="879"/>
    </location>
</feature>
<feature type="compositionally biased region" description="Pro residues" evidence="2">
    <location>
        <begin position="1"/>
        <end position="11"/>
    </location>
</feature>
<feature type="compositionally biased region" description="Low complexity" evidence="2">
    <location>
        <begin position="34"/>
        <end position="45"/>
    </location>
</feature>
<feature type="compositionally biased region" description="Basic and acidic residues" evidence="2">
    <location>
        <begin position="929"/>
        <end position="941"/>
    </location>
</feature>
<feature type="compositionally biased region" description="Pro residues" evidence="2">
    <location>
        <begin position="789"/>
        <end position="801"/>
    </location>
</feature>
<feature type="compositionally biased region" description="Basic and acidic residues" evidence="2">
    <location>
        <begin position="954"/>
        <end position="967"/>
    </location>
</feature>
<feature type="coiled-coil region" evidence="1">
    <location>
        <begin position="328"/>
        <end position="436"/>
    </location>
</feature>
<feature type="region of interest" description="Disordered" evidence="2">
    <location>
        <begin position="560"/>
        <end position="579"/>
    </location>
</feature>
<organism evidence="3 4">
    <name type="scientific">Microthyrium microscopicum</name>
    <dbReference type="NCBI Taxonomy" id="703497"/>
    <lineage>
        <taxon>Eukaryota</taxon>
        <taxon>Fungi</taxon>
        <taxon>Dikarya</taxon>
        <taxon>Ascomycota</taxon>
        <taxon>Pezizomycotina</taxon>
        <taxon>Dothideomycetes</taxon>
        <taxon>Dothideomycetes incertae sedis</taxon>
        <taxon>Microthyriales</taxon>
        <taxon>Microthyriaceae</taxon>
        <taxon>Microthyrium</taxon>
    </lineage>
</organism>
<feature type="compositionally biased region" description="Polar residues" evidence="2">
    <location>
        <begin position="752"/>
        <end position="764"/>
    </location>
</feature>
<feature type="compositionally biased region" description="Polar residues" evidence="2">
    <location>
        <begin position="811"/>
        <end position="826"/>
    </location>
</feature>
<reference evidence="3" key="1">
    <citation type="journal article" date="2020" name="Stud. Mycol.">
        <title>101 Dothideomycetes genomes: a test case for predicting lifestyles and emergence of pathogens.</title>
        <authorList>
            <person name="Haridas S."/>
            <person name="Albert R."/>
            <person name="Binder M."/>
            <person name="Bloem J."/>
            <person name="Labutti K."/>
            <person name="Salamov A."/>
            <person name="Andreopoulos B."/>
            <person name="Baker S."/>
            <person name="Barry K."/>
            <person name="Bills G."/>
            <person name="Bluhm B."/>
            <person name="Cannon C."/>
            <person name="Castanera R."/>
            <person name="Culley D."/>
            <person name="Daum C."/>
            <person name="Ezra D."/>
            <person name="Gonzalez J."/>
            <person name="Henrissat B."/>
            <person name="Kuo A."/>
            <person name="Liang C."/>
            <person name="Lipzen A."/>
            <person name="Lutzoni F."/>
            <person name="Magnuson J."/>
            <person name="Mondo S."/>
            <person name="Nolan M."/>
            <person name="Ohm R."/>
            <person name="Pangilinan J."/>
            <person name="Park H.-J."/>
            <person name="Ramirez L."/>
            <person name="Alfaro M."/>
            <person name="Sun H."/>
            <person name="Tritt A."/>
            <person name="Yoshinaga Y."/>
            <person name="Zwiers L.-H."/>
            <person name="Turgeon B."/>
            <person name="Goodwin S."/>
            <person name="Spatafora J."/>
            <person name="Crous P."/>
            <person name="Grigoriev I."/>
        </authorList>
    </citation>
    <scope>NUCLEOTIDE SEQUENCE</scope>
    <source>
        <strain evidence="3">CBS 115976</strain>
    </source>
</reference>
<feature type="region of interest" description="Disordered" evidence="2">
    <location>
        <begin position="998"/>
        <end position="1216"/>
    </location>
</feature>
<feature type="compositionally biased region" description="Acidic residues" evidence="2">
    <location>
        <begin position="665"/>
        <end position="685"/>
    </location>
</feature>
<dbReference type="EMBL" id="MU004231">
    <property type="protein sequence ID" value="KAF2672681.1"/>
    <property type="molecule type" value="Genomic_DNA"/>
</dbReference>
<feature type="region of interest" description="Disordered" evidence="2">
    <location>
        <begin position="79"/>
        <end position="234"/>
    </location>
</feature>
<protein>
    <submittedName>
        <fullName evidence="3">Uncharacterized protein</fullName>
    </submittedName>
</protein>
<feature type="compositionally biased region" description="Basic and acidic residues" evidence="2">
    <location>
        <begin position="720"/>
        <end position="730"/>
    </location>
</feature>
<feature type="region of interest" description="Disordered" evidence="2">
    <location>
        <begin position="665"/>
        <end position="735"/>
    </location>
</feature>
<feature type="compositionally biased region" description="Polar residues" evidence="2">
    <location>
        <begin position="95"/>
        <end position="111"/>
    </location>
</feature>
<feature type="compositionally biased region" description="Basic and acidic residues" evidence="2">
    <location>
        <begin position="686"/>
        <end position="697"/>
    </location>
</feature>
<evidence type="ECO:0000256" key="2">
    <source>
        <dbReference type="SAM" id="MobiDB-lite"/>
    </source>
</evidence>
<feature type="compositionally biased region" description="Polar residues" evidence="2">
    <location>
        <begin position="219"/>
        <end position="230"/>
    </location>
</feature>
<dbReference type="Proteomes" id="UP000799302">
    <property type="component" value="Unassembled WGS sequence"/>
</dbReference>
<feature type="compositionally biased region" description="Basic and acidic residues" evidence="2">
    <location>
        <begin position="827"/>
        <end position="839"/>
    </location>
</feature>
<feature type="compositionally biased region" description="Low complexity" evidence="2">
    <location>
        <begin position="887"/>
        <end position="901"/>
    </location>
</feature>
<feature type="compositionally biased region" description="Polar residues" evidence="2">
    <location>
        <begin position="1037"/>
        <end position="1056"/>
    </location>
</feature>
<feature type="compositionally biased region" description="Basic and acidic residues" evidence="2">
    <location>
        <begin position="204"/>
        <end position="218"/>
    </location>
</feature>
<gene>
    <name evidence="3" type="ORF">BT63DRAFT_420904</name>
</gene>
<feature type="compositionally biased region" description="Basic residues" evidence="2">
    <location>
        <begin position="1199"/>
        <end position="1208"/>
    </location>
</feature>
<feature type="compositionally biased region" description="Polar residues" evidence="2">
    <location>
        <begin position="12"/>
        <end position="21"/>
    </location>
</feature>
<name>A0A6A6UME9_9PEZI</name>